<evidence type="ECO:0000313" key="3">
    <source>
        <dbReference type="Proteomes" id="UP000557739"/>
    </source>
</evidence>
<dbReference type="EMBL" id="JACIJJ010000002">
    <property type="protein sequence ID" value="MBB5698391.1"/>
    <property type="molecule type" value="Genomic_DNA"/>
</dbReference>
<evidence type="ECO:0000259" key="1">
    <source>
        <dbReference type="Pfam" id="PF13480"/>
    </source>
</evidence>
<dbReference type="RefSeq" id="WP_184026992.1">
    <property type="nucleotide sequence ID" value="NZ_JACIJJ010000002.1"/>
</dbReference>
<keyword evidence="3" id="KW-1185">Reference proteome</keyword>
<dbReference type="AlphaFoldDB" id="A0A7W9AQ50"/>
<dbReference type="Pfam" id="PF13480">
    <property type="entry name" value="Acetyltransf_6"/>
    <property type="match status" value="1"/>
</dbReference>
<evidence type="ECO:0000313" key="2">
    <source>
        <dbReference type="EMBL" id="MBB5698391.1"/>
    </source>
</evidence>
<dbReference type="Proteomes" id="UP000557739">
    <property type="component" value="Unassembled WGS sequence"/>
</dbReference>
<gene>
    <name evidence="2" type="ORF">FHR19_001736</name>
</gene>
<dbReference type="InterPro" id="IPR038740">
    <property type="entry name" value="BioF2-like_GNAT_dom"/>
</dbReference>
<reference evidence="2 3" key="1">
    <citation type="submission" date="2020-08" db="EMBL/GenBank/DDBJ databases">
        <title>Genomic Encyclopedia of Type Strains, Phase IV (KMG-IV): sequencing the most valuable type-strain genomes for metagenomic binning, comparative biology and taxonomic classification.</title>
        <authorList>
            <person name="Goeker M."/>
        </authorList>
    </citation>
    <scope>NUCLEOTIDE SEQUENCE [LARGE SCALE GENOMIC DNA]</scope>
    <source>
        <strain evidence="2 3">DSM 27244</strain>
    </source>
</reference>
<protein>
    <recommendedName>
        <fullName evidence="1">BioF2-like acetyltransferase domain-containing protein</fullName>
    </recommendedName>
</protein>
<proteinExistence type="predicted"/>
<dbReference type="SUPFAM" id="SSF55729">
    <property type="entry name" value="Acyl-CoA N-acyltransferases (Nat)"/>
    <property type="match status" value="1"/>
</dbReference>
<dbReference type="Gene3D" id="3.40.630.30">
    <property type="match status" value="1"/>
</dbReference>
<dbReference type="InterPro" id="IPR016181">
    <property type="entry name" value="Acyl_CoA_acyltransferase"/>
</dbReference>
<comment type="caution">
    <text evidence="2">The sequence shown here is derived from an EMBL/GenBank/DDBJ whole genome shotgun (WGS) entry which is preliminary data.</text>
</comment>
<feature type="domain" description="BioF2-like acetyltransferase" evidence="1">
    <location>
        <begin position="161"/>
        <end position="288"/>
    </location>
</feature>
<accession>A0A7W9AQ50</accession>
<name>A0A7W9AQ50_9SPHN</name>
<sequence>MRADCALFTNLEAVARDAGDALTRARQPRLYDRLDWFARTAAHCPPPGTPLVARARDAKGTAWLFLSRRGARAQALASWYTLAFDAVTTGEAPVAALSGALKGIGHVELSPVEAPDALAGAFRAAGWRLSVTPMSVNWRIVPGPDFAAFWAARPGKLRSTVERKGKKAKLDIAIHRAFAPEAWTAYEEIYAASWKGEEGSWPFLRAMAENEGAAGTLRLGIASKGGQPLAAQLWTVEHGRATIHKLAYREDAKALSPGSILSHAMFRHVIEHDRPALIDYGTGDQPYKADWMDTPHPLWRIEASNPRHPIGLAMIGRRAMGALVRGTAGRYARAKRSGDSA</sequence>
<organism evidence="2 3">
    <name type="scientific">Sphingomonas yantingensis</name>
    <dbReference type="NCBI Taxonomy" id="1241761"/>
    <lineage>
        <taxon>Bacteria</taxon>
        <taxon>Pseudomonadati</taxon>
        <taxon>Pseudomonadota</taxon>
        <taxon>Alphaproteobacteria</taxon>
        <taxon>Sphingomonadales</taxon>
        <taxon>Sphingomonadaceae</taxon>
        <taxon>Sphingomonas</taxon>
    </lineage>
</organism>